<dbReference type="Pfam" id="PF17746">
    <property type="entry name" value="SfsA_N"/>
    <property type="match status" value="1"/>
</dbReference>
<feature type="domain" description="Sugar fermentation stimulation protein C-terminal" evidence="2">
    <location>
        <begin position="81"/>
        <end position="213"/>
    </location>
</feature>
<dbReference type="NCBIfam" id="TIGR00230">
    <property type="entry name" value="sfsA"/>
    <property type="match status" value="1"/>
</dbReference>
<sequence>MRYSNVISARFLSRPNRFIARVELEGQVLNVHVKNTGRCAELLCPGCTVYLQPGDNPARKTPYDLIAVDKAGLLVNMDSAAPNQAVAEWLAAGGIGPLDELRAEYKLGASRFDFFARRGEEKILMEVKGCTLEENGFARFPDAPTLRGLKHVEELTSLAGQGWRCYVMILLQMEGMEQFSPNWATHADFGHALRRAVDAGVTLLAYDCRVTPSSLTVNAPVPVDLTPPNPFA</sequence>
<reference evidence="4 5" key="1">
    <citation type="submission" date="2019-03" db="EMBL/GenBank/DDBJ databases">
        <title>Genomic Encyclopedia of Type Strains, Phase IV (KMG-IV): sequencing the most valuable type-strain genomes for metagenomic binning, comparative biology and taxonomic classification.</title>
        <authorList>
            <person name="Goeker M."/>
        </authorList>
    </citation>
    <scope>NUCLEOTIDE SEQUENCE [LARGE SCALE GENOMIC DNA]</scope>
    <source>
        <strain evidence="4 5">DSM 100451</strain>
    </source>
</reference>
<dbReference type="PANTHER" id="PTHR30545">
    <property type="entry name" value="SUGAR FERMENTATION STIMULATION PROTEIN A"/>
    <property type="match status" value="1"/>
</dbReference>
<protein>
    <recommendedName>
        <fullName evidence="1">Sugar fermentation stimulation protein homolog</fullName>
    </recommendedName>
</protein>
<dbReference type="PANTHER" id="PTHR30545:SF2">
    <property type="entry name" value="SUGAR FERMENTATION STIMULATION PROTEIN A"/>
    <property type="match status" value="1"/>
</dbReference>
<dbReference type="InterPro" id="IPR005224">
    <property type="entry name" value="SfsA"/>
</dbReference>
<dbReference type="GO" id="GO:0003677">
    <property type="term" value="F:DNA binding"/>
    <property type="evidence" value="ECO:0007669"/>
    <property type="project" value="InterPro"/>
</dbReference>
<dbReference type="STRING" id="1650663.GCA_001486665_03184"/>
<proteinExistence type="inferred from homology"/>
<organism evidence="4 5">
    <name type="scientific">Allofournierella massiliensis</name>
    <dbReference type="NCBI Taxonomy" id="1650663"/>
    <lineage>
        <taxon>Bacteria</taxon>
        <taxon>Bacillati</taxon>
        <taxon>Bacillota</taxon>
        <taxon>Clostridia</taxon>
        <taxon>Eubacteriales</taxon>
        <taxon>Oscillospiraceae</taxon>
        <taxon>Allofournierella</taxon>
    </lineage>
</organism>
<dbReference type="AlphaFoldDB" id="A0A4R1R1J5"/>
<gene>
    <name evidence="1" type="primary">sfsA</name>
    <name evidence="4" type="ORF">EDD77_106111</name>
</gene>
<dbReference type="InterPro" id="IPR040452">
    <property type="entry name" value="SfsA_C"/>
</dbReference>
<dbReference type="Pfam" id="PF03749">
    <property type="entry name" value="SfsA"/>
    <property type="match status" value="1"/>
</dbReference>
<dbReference type="HAMAP" id="MF_00095">
    <property type="entry name" value="SfsA"/>
    <property type="match status" value="1"/>
</dbReference>
<comment type="caution">
    <text evidence="4">The sequence shown here is derived from an EMBL/GenBank/DDBJ whole genome shotgun (WGS) entry which is preliminary data.</text>
</comment>
<name>A0A4R1R1J5_9FIRM</name>
<comment type="similarity">
    <text evidence="1">Belongs to the SfsA family.</text>
</comment>
<dbReference type="Gene3D" id="3.40.1350.60">
    <property type="match status" value="1"/>
</dbReference>
<dbReference type="CDD" id="cd22359">
    <property type="entry name" value="SfsA-like_bacterial"/>
    <property type="match status" value="1"/>
</dbReference>
<dbReference type="OrthoDB" id="9802365at2"/>
<dbReference type="RefSeq" id="WP_058966627.1">
    <property type="nucleotide sequence ID" value="NZ_CABKVM010000019.1"/>
</dbReference>
<dbReference type="Proteomes" id="UP000295184">
    <property type="component" value="Unassembled WGS sequence"/>
</dbReference>
<accession>A0A4R1R1J5</accession>
<feature type="domain" description="SfsA N-terminal OB" evidence="3">
    <location>
        <begin position="12"/>
        <end position="76"/>
    </location>
</feature>
<dbReference type="InterPro" id="IPR041465">
    <property type="entry name" value="SfsA_N"/>
</dbReference>
<evidence type="ECO:0000259" key="3">
    <source>
        <dbReference type="Pfam" id="PF17746"/>
    </source>
</evidence>
<evidence type="ECO:0000313" key="4">
    <source>
        <dbReference type="EMBL" id="TCL59194.1"/>
    </source>
</evidence>
<evidence type="ECO:0000256" key="1">
    <source>
        <dbReference type="HAMAP-Rule" id="MF_00095"/>
    </source>
</evidence>
<evidence type="ECO:0000313" key="5">
    <source>
        <dbReference type="Proteomes" id="UP000295184"/>
    </source>
</evidence>
<evidence type="ECO:0000259" key="2">
    <source>
        <dbReference type="Pfam" id="PF03749"/>
    </source>
</evidence>
<dbReference type="EMBL" id="SLUM01000006">
    <property type="protein sequence ID" value="TCL59194.1"/>
    <property type="molecule type" value="Genomic_DNA"/>
</dbReference>
<dbReference type="Gene3D" id="2.40.50.580">
    <property type="match status" value="1"/>
</dbReference>